<evidence type="ECO:0000259" key="1">
    <source>
        <dbReference type="Pfam" id="PF01408"/>
    </source>
</evidence>
<feature type="domain" description="Gfo/Idh/MocA-like oxidoreductase C-terminal" evidence="2">
    <location>
        <begin position="142"/>
        <end position="422"/>
    </location>
</feature>
<sequence>MSTTKPLTIATVGCGSRALTYMKLAASRPEQFQIVAAADPIPERVAAAKEISQNPEFRSFDSADALLAEPKLADILIIGTQDNYHYGPAKTALLKDYHLLLEKPATQDLETTEELAAIATERGLKVVLCFVLRYTAVYRKIKEIVDSGRLGDIISLRASEGVGAFHQVHSFVRGHWAKSQESTPMIVAKCSHDMDIIAWIMGEKCKRVSSFGNLTHFHAGNRPEGSPDLCTDGDNEHKKNCPYCALRYLDEDMEGWLKMVYPDPEGIHDKEAVLEWLKNSPWARNPYACDNDVVDHQVVNMEFVNGTTAALTMTAFDQGRSIEIYGTKASLRGGDANKLHFGKDIVIRDHISGEIEEIEIKVPEKGEEGYGHGGGDFGLIDSLYQIITENSDSASLIENSVEGHRIAFAAEASRLSGGTPVNLAD</sequence>
<dbReference type="Gene3D" id="3.40.50.720">
    <property type="entry name" value="NAD(P)-binding Rossmann-like Domain"/>
    <property type="match status" value="1"/>
</dbReference>
<feature type="domain" description="Gfo/Idh/MocA-like oxidoreductase N-terminal" evidence="1">
    <location>
        <begin position="8"/>
        <end position="127"/>
    </location>
</feature>
<organism evidence="3 4">
    <name type="scientific">Sulfuriroseicoccus oceanibius</name>
    <dbReference type="NCBI Taxonomy" id="2707525"/>
    <lineage>
        <taxon>Bacteria</taxon>
        <taxon>Pseudomonadati</taxon>
        <taxon>Verrucomicrobiota</taxon>
        <taxon>Verrucomicrobiia</taxon>
        <taxon>Verrucomicrobiales</taxon>
        <taxon>Verrucomicrobiaceae</taxon>
        <taxon>Sulfuriroseicoccus</taxon>
    </lineage>
</organism>
<gene>
    <name evidence="3" type="ORF">G3M56_011655</name>
</gene>
<dbReference type="EMBL" id="CP066776">
    <property type="protein sequence ID" value="QQL44530.1"/>
    <property type="molecule type" value="Genomic_DNA"/>
</dbReference>
<protein>
    <submittedName>
        <fullName evidence="3">Gfo/Idh/MocA family oxidoreductase</fullName>
    </submittedName>
</protein>
<name>A0A6B3L2U8_9BACT</name>
<dbReference type="Gene3D" id="3.30.360.10">
    <property type="entry name" value="Dihydrodipicolinate Reductase, domain 2"/>
    <property type="match status" value="1"/>
</dbReference>
<accession>A0A6B3L2U8</accession>
<dbReference type="PANTHER" id="PTHR43377:SF2">
    <property type="entry name" value="BINDING ROSSMANN FOLD OXIDOREDUCTASE, PUTATIVE (AFU_ORTHOLOGUE AFUA_4G00560)-RELATED"/>
    <property type="match status" value="1"/>
</dbReference>
<dbReference type="AlphaFoldDB" id="A0A6B3L2U8"/>
<evidence type="ECO:0000313" key="3">
    <source>
        <dbReference type="EMBL" id="QQL44530.1"/>
    </source>
</evidence>
<proteinExistence type="predicted"/>
<dbReference type="RefSeq" id="WP_164363709.1">
    <property type="nucleotide sequence ID" value="NZ_CP066776.1"/>
</dbReference>
<dbReference type="InterPro" id="IPR000683">
    <property type="entry name" value="Gfo/Idh/MocA-like_OxRdtase_N"/>
</dbReference>
<dbReference type="InterPro" id="IPR004104">
    <property type="entry name" value="Gfo/Idh/MocA-like_OxRdtase_C"/>
</dbReference>
<dbReference type="InterPro" id="IPR051450">
    <property type="entry name" value="Gfo/Idh/MocA_Oxidoreductases"/>
</dbReference>
<dbReference type="SUPFAM" id="SSF55347">
    <property type="entry name" value="Glyceraldehyde-3-phosphate dehydrogenase-like, C-terminal domain"/>
    <property type="match status" value="1"/>
</dbReference>
<dbReference type="KEGG" id="soa:G3M56_011655"/>
<dbReference type="Pfam" id="PF02894">
    <property type="entry name" value="GFO_IDH_MocA_C"/>
    <property type="match status" value="1"/>
</dbReference>
<dbReference type="GO" id="GO:0000166">
    <property type="term" value="F:nucleotide binding"/>
    <property type="evidence" value="ECO:0007669"/>
    <property type="project" value="InterPro"/>
</dbReference>
<dbReference type="InterPro" id="IPR036291">
    <property type="entry name" value="NAD(P)-bd_dom_sf"/>
</dbReference>
<evidence type="ECO:0000313" key="4">
    <source>
        <dbReference type="Proteomes" id="UP000475117"/>
    </source>
</evidence>
<dbReference type="SUPFAM" id="SSF51735">
    <property type="entry name" value="NAD(P)-binding Rossmann-fold domains"/>
    <property type="match status" value="1"/>
</dbReference>
<reference evidence="3 4" key="1">
    <citation type="submission" date="2020-12" db="EMBL/GenBank/DDBJ databases">
        <title>Sulforoseuscoccus oceanibium gen. nov., sp. nov., a representative of the phylum Verrucomicrobia with special cytoplasmic membrane, and proposal of Sulforoseuscoccusaceae fam. nov.</title>
        <authorList>
            <person name="Xi F."/>
        </authorList>
    </citation>
    <scope>NUCLEOTIDE SEQUENCE [LARGE SCALE GENOMIC DNA]</scope>
    <source>
        <strain evidence="3 4">T37</strain>
    </source>
</reference>
<dbReference type="PANTHER" id="PTHR43377">
    <property type="entry name" value="BILIVERDIN REDUCTASE A"/>
    <property type="match status" value="1"/>
</dbReference>
<dbReference type="Pfam" id="PF01408">
    <property type="entry name" value="GFO_IDH_MocA"/>
    <property type="match status" value="1"/>
</dbReference>
<keyword evidence="4" id="KW-1185">Reference proteome</keyword>
<evidence type="ECO:0000259" key="2">
    <source>
        <dbReference type="Pfam" id="PF02894"/>
    </source>
</evidence>
<dbReference type="Proteomes" id="UP000475117">
    <property type="component" value="Chromosome"/>
</dbReference>